<dbReference type="OrthoDB" id="9812429at2"/>
<dbReference type="AlphaFoldDB" id="I9DM65"/>
<dbReference type="InterPro" id="IPR024301">
    <property type="entry name" value="Amidase_6"/>
</dbReference>
<dbReference type="Proteomes" id="UP000005361">
    <property type="component" value="Chromosome"/>
</dbReference>
<protein>
    <submittedName>
        <fullName evidence="2">Putative amidase domain containing protein</fullName>
    </submittedName>
</protein>
<accession>I9DM65</accession>
<reference evidence="2 3" key="1">
    <citation type="journal article" date="2015" name="Genome Announc.">
        <title>Complete Genome Sequence of Pelosinus fermentans JBW45, a Member of a Remarkably Competitive Group of Negativicutes in the Firmicutes Phylum.</title>
        <authorList>
            <person name="De Leon K.B."/>
            <person name="Utturkar S.M."/>
            <person name="Camilleri L.B."/>
            <person name="Elias D.A."/>
            <person name="Arkin A.P."/>
            <person name="Fields M.W."/>
            <person name="Brown S.D."/>
            <person name="Wall J.D."/>
        </authorList>
    </citation>
    <scope>NUCLEOTIDE SEQUENCE [LARGE SCALE GENOMIC DNA]</scope>
    <source>
        <strain evidence="2 3">JBW45</strain>
    </source>
</reference>
<gene>
    <name evidence="2" type="ORF">JBW_04150</name>
</gene>
<feature type="domain" description="Putative amidase" evidence="1">
    <location>
        <begin position="34"/>
        <end position="179"/>
    </location>
</feature>
<dbReference type="PANTHER" id="PTHR40032:SF1">
    <property type="entry name" value="EXPORTED PROTEIN"/>
    <property type="match status" value="1"/>
</dbReference>
<organism evidence="2 3">
    <name type="scientific">Pelosinus fermentans JBW45</name>
    <dbReference type="NCBI Taxonomy" id="1192197"/>
    <lineage>
        <taxon>Bacteria</taxon>
        <taxon>Bacillati</taxon>
        <taxon>Bacillota</taxon>
        <taxon>Negativicutes</taxon>
        <taxon>Selenomonadales</taxon>
        <taxon>Sporomusaceae</taxon>
        <taxon>Pelosinus</taxon>
    </lineage>
</organism>
<dbReference type="KEGG" id="pft:JBW_04150"/>
<reference evidence="3" key="2">
    <citation type="submission" date="2015-02" db="EMBL/GenBank/DDBJ databases">
        <title>Complete Genome Sequence of Pelosinus fermentans JBW45.</title>
        <authorList>
            <person name="De Leon K.B."/>
            <person name="Utturkar S.M."/>
            <person name="Camilleri L.B."/>
            <person name="Arkin A.P."/>
            <person name="Fields M.W."/>
            <person name="Brown S.D."/>
            <person name="Wall J.D."/>
        </authorList>
    </citation>
    <scope>NUCLEOTIDE SEQUENCE [LARGE SCALE GENOMIC DNA]</scope>
    <source>
        <strain evidence="3">JBW45</strain>
    </source>
</reference>
<evidence type="ECO:0000313" key="2">
    <source>
        <dbReference type="EMBL" id="AJQ29483.1"/>
    </source>
</evidence>
<dbReference type="PANTHER" id="PTHR40032">
    <property type="entry name" value="EXPORTED PROTEIN-RELATED"/>
    <property type="match status" value="1"/>
</dbReference>
<dbReference type="RefSeq" id="WP_007953186.1">
    <property type="nucleotide sequence ID" value="NZ_CP010978.1"/>
</dbReference>
<dbReference type="EMBL" id="CP010978">
    <property type="protein sequence ID" value="AJQ29483.1"/>
    <property type="molecule type" value="Genomic_DNA"/>
</dbReference>
<dbReference type="Pfam" id="PF12671">
    <property type="entry name" value="Amidase_6"/>
    <property type="match status" value="1"/>
</dbReference>
<proteinExistence type="predicted"/>
<sequence>MKLDLDKNVKKGAKEFYGIIKYGIRDGFFKVQIDRRVAVEYALSHCGESDDHPMNPNFYYFGDSEDCTNFVAQCWNAAGLSAAYDFYCDGRYTNTYSWINVDDFMDYVVLRQIARVEWSSTTIKPGDIVQFCYELTDGSQVWQHSAIITGYDSNGGLCYAGHSDPRCNWPLSAIYPNKTNITEIRFLVPLYPTINWC</sequence>
<dbReference type="STRING" id="1192197.JBW_04150"/>
<dbReference type="HOGENOM" id="CLU_1382984_0_0_9"/>
<name>I9DM65_9FIRM</name>
<evidence type="ECO:0000313" key="3">
    <source>
        <dbReference type="Proteomes" id="UP000005361"/>
    </source>
</evidence>
<evidence type="ECO:0000259" key="1">
    <source>
        <dbReference type="Pfam" id="PF12671"/>
    </source>
</evidence>